<feature type="compositionally biased region" description="Basic and acidic residues" evidence="12">
    <location>
        <begin position="1472"/>
        <end position="1484"/>
    </location>
</feature>
<keyword evidence="10" id="KW-0675">Receptor</keyword>
<feature type="compositionally biased region" description="Basic and acidic residues" evidence="12">
    <location>
        <begin position="1406"/>
        <end position="1421"/>
    </location>
</feature>
<dbReference type="InterPro" id="IPR051963">
    <property type="entry name" value="Adhesion_GPCR_A"/>
</dbReference>
<dbReference type="InterPro" id="IPR058808">
    <property type="entry name" value="GAIN_ADGRA2/3"/>
</dbReference>
<feature type="signal peptide" evidence="14">
    <location>
        <begin position="1"/>
        <end position="19"/>
    </location>
</feature>
<keyword evidence="11" id="KW-0393">Immunoglobulin domain</keyword>
<feature type="region of interest" description="Disordered" evidence="12">
    <location>
        <begin position="1378"/>
        <end position="1421"/>
    </location>
</feature>
<comment type="similarity">
    <text evidence="2">Belongs to the G-protein coupled receptor 2 family. Adhesion G-protein coupled receptor (ADGR) subfamily.</text>
</comment>
<feature type="transmembrane region" description="Helical" evidence="13">
    <location>
        <begin position="869"/>
        <end position="889"/>
    </location>
</feature>
<dbReference type="SMART" id="SM00369">
    <property type="entry name" value="LRR_TYP"/>
    <property type="match status" value="5"/>
</dbReference>
<dbReference type="PANTHER" id="PTHR45930">
    <property type="entry name" value="G-PROTEIN COUPLED RECEPTOR 124-LIKE PROTEIN"/>
    <property type="match status" value="1"/>
</dbReference>
<gene>
    <name evidence="18" type="ORF">TKK_002226</name>
</gene>
<keyword evidence="5 14" id="KW-0732">Signal</keyword>
<feature type="compositionally biased region" description="Polar residues" evidence="12">
    <location>
        <begin position="1316"/>
        <end position="1325"/>
    </location>
</feature>
<evidence type="ECO:0000256" key="12">
    <source>
        <dbReference type="SAM" id="MobiDB-lite"/>
    </source>
</evidence>
<dbReference type="EMBL" id="JBJJXI010000021">
    <property type="protein sequence ID" value="KAL3405181.1"/>
    <property type="molecule type" value="Genomic_DNA"/>
</dbReference>
<feature type="domain" description="G-protein coupled receptors family 2 profile 2" evidence="16">
    <location>
        <begin position="751"/>
        <end position="1050"/>
    </location>
</feature>
<evidence type="ECO:0000313" key="18">
    <source>
        <dbReference type="EMBL" id="KAL3405181.1"/>
    </source>
</evidence>
<evidence type="ECO:0000259" key="16">
    <source>
        <dbReference type="PROSITE" id="PS50261"/>
    </source>
</evidence>
<sequence>MIKLLLVFIFIQGFLSVYSLCPVRCKCRPSNKPQAEWLRVICKDDIEDIMEIDFNPISIEMIHLDLSKNDISLISVNTFKNLSNLKHLNLSANKITVLDEETFDGLINLERLDLSKNSISSIDSHVFKRLPNLKKLDLSKNKINLLGRTIFHGLLALDRLKLNGNKLETLKEGTFHGLPLLRQLDVSSNPWKCDCNLFWFSYWIQNNSIKINPAPECDSPSNLKGKLVKKLKIIKEFECNWSTPSIEIVPDQNQVVFAGDAVSFKCRAPSITNDRYARLYWLWYSNITSDVVDLELYNDPRVKFNDILIENRYLDDSGMVSSVLNIDPVKESHIGQWNCFLISTYGNISRAINVIVISNNTQYCPLSVTRSNKGVYAWPRTVLGWKVELDCEGNGVSIGLPAPKATYECNNKGEWVNLNMEQCPYVSATTKILEQFSTVNVSLTTLSLPKGSLLETIKKLKNITGEGVSLTDPVEVHFVTQILENYASYLVEEKELGTMLIDVVNVLLNLPKSMLKAAEIHYKACTRLIKTIEMIVEVTPANQLIQLHKTNMALEEYRVKPETFAGLMCTWYNNLDSIYPKSLHCSMNNKSSILNPHPGETSIEASIQLPRSLFNRVKSSSTNTYQLMVSMFTDNKLFPKIKNFDNMDITSSIAGSKLIGVKVQNLTEPVFIMLKAPLIHYSNSKPIPVVWDSSLNNKTGGWTSDGCHLSNFINNLIIFHCDRLSYYGILQDKSFLDENGKTRTGAAFKYSHPAIYVGSFILLFCLIWSTVTYVCCYASIAMPKRAKHGIVNTWIAMALLCLLYTSGIQQTENLEICQGVGIGLHYLTLCCLLWMTVSASNMYKRLTKSSDPITDDDELQEPPIRKPVLGLYLVGWGIALIICGISGAINMREYASYSHCFLNSMNSLVALIAPATILLVYLIILYMLIRCTIRSVDLNGQLSESTQATENVDLELLEPNPHPITDGGSLDSTPTVSSEVVDQEHSLMKQLKALFFVLLLYVITWMCGAMTTTDLWTSYNPYKEMVFAILYAVSATFLGGFILFFYGIARSDVRGQWLRMRCWLKQKKNRCCRTRNVSDSNPTIPTQPLVPIIAALPPITAPISNSQATTQATQITQITSDTNSLGSSRHTHKSLSSCNTAKLALANERVASQCHVKPNIIMLHRQQYRSNNSVTTYNTESIPATVEMFYNPHQSGVARKFFKKQRRNMNKNSKNSNLGPRKQGDGGANSDNGACVGMHHRRVPHKLDNDIERNILGSSSKVNNTNIHVEMNQTNDAKNVNILSDSGGSMTEDRNLALRYVIGQESISKNPRKINNESPLPSNGTSRRKYHHMTNIASCNSSYESDTPESTKIQEEAKQMRNVSQQCSLECSSEVESSTREVASEHSERNISEVSEVPESKSSGVRSDRRSSIDETLSTERDRRIAKHRSLDICKHHSGSLSSLPIGDRSLSSRTKGSYRSSLNDTSFDSYRGLDDYDDGRRESNTTSGTNTGRQSLDKTVPFPATAVTSSTCETKVATDDESDNNDDDTSNSERVVDAVIPLAAENIDTADGESLPLYDFTERDAHVIQYKQHHPTNNDYENTREVRDDTMNSSEAQLGQEEMLEAKIETSV</sequence>
<keyword evidence="19" id="KW-1185">Reference proteome</keyword>
<accession>A0ABD2XIY2</accession>
<dbReference type="PROSITE" id="PS50835">
    <property type="entry name" value="IG_LIKE"/>
    <property type="match status" value="1"/>
</dbReference>
<comment type="caution">
    <text evidence="18">The sequence shown here is derived from an EMBL/GenBank/DDBJ whole genome shotgun (WGS) entry which is preliminary data.</text>
</comment>
<proteinExistence type="inferred from homology"/>
<dbReference type="Gene3D" id="1.20.1070.10">
    <property type="entry name" value="Rhodopsin 7-helix transmembrane proteins"/>
    <property type="match status" value="1"/>
</dbReference>
<evidence type="ECO:0000256" key="11">
    <source>
        <dbReference type="ARBA" id="ARBA00023319"/>
    </source>
</evidence>
<dbReference type="Pfam" id="PF26588">
    <property type="entry name" value="GAIN_ADGRA3"/>
    <property type="match status" value="1"/>
</dbReference>
<dbReference type="GO" id="GO:0016020">
    <property type="term" value="C:membrane"/>
    <property type="evidence" value="ECO:0007669"/>
    <property type="project" value="UniProtKB-SubCell"/>
</dbReference>
<evidence type="ECO:0000256" key="10">
    <source>
        <dbReference type="ARBA" id="ARBA00023170"/>
    </source>
</evidence>
<reference evidence="18 19" key="1">
    <citation type="journal article" date="2024" name="bioRxiv">
        <title>A reference genome for Trichogramma kaykai: A tiny desert-dwelling parasitoid wasp with competing sex-ratio distorters.</title>
        <authorList>
            <person name="Culotta J."/>
            <person name="Lindsey A.R."/>
        </authorList>
    </citation>
    <scope>NUCLEOTIDE SEQUENCE [LARGE SCALE GENOMIC DNA]</scope>
    <source>
        <strain evidence="18 19">KSX58</strain>
    </source>
</reference>
<dbReference type="InterPro" id="IPR007110">
    <property type="entry name" value="Ig-like_dom"/>
</dbReference>
<dbReference type="PRINTS" id="PR00019">
    <property type="entry name" value="LEURICHRPT"/>
</dbReference>
<evidence type="ECO:0000313" key="19">
    <source>
        <dbReference type="Proteomes" id="UP001627154"/>
    </source>
</evidence>
<keyword evidence="9" id="KW-1015">Disulfide bond</keyword>
<feature type="transmembrane region" description="Helical" evidence="13">
    <location>
        <begin position="790"/>
        <end position="808"/>
    </location>
</feature>
<feature type="transmembrane region" description="Helical" evidence="13">
    <location>
        <begin position="754"/>
        <end position="778"/>
    </location>
</feature>
<dbReference type="InterPro" id="IPR000483">
    <property type="entry name" value="Cys-rich_flank_reg_C"/>
</dbReference>
<comment type="subcellular location">
    <subcellularLocation>
        <location evidence="1">Membrane</location>
        <topology evidence="1">Multi-pass membrane protein</topology>
    </subcellularLocation>
</comment>
<name>A0ABD2XIY2_9HYME</name>
<dbReference type="SMART" id="SM00082">
    <property type="entry name" value="LRRCT"/>
    <property type="match status" value="1"/>
</dbReference>
<feature type="compositionally biased region" description="Basic and acidic residues" evidence="12">
    <location>
        <begin position="1378"/>
        <end position="1391"/>
    </location>
</feature>
<evidence type="ECO:0000256" key="3">
    <source>
        <dbReference type="ARBA" id="ARBA00022614"/>
    </source>
</evidence>
<feature type="compositionally biased region" description="Polar residues" evidence="12">
    <location>
        <begin position="1485"/>
        <end position="1495"/>
    </location>
</feature>
<feature type="region of interest" description="Disordered" evidence="12">
    <location>
        <begin position="1592"/>
        <end position="1613"/>
    </location>
</feature>
<evidence type="ECO:0000256" key="6">
    <source>
        <dbReference type="ARBA" id="ARBA00022737"/>
    </source>
</evidence>
<feature type="compositionally biased region" description="Low complexity" evidence="12">
    <location>
        <begin position="1392"/>
        <end position="1405"/>
    </location>
</feature>
<dbReference type="InterPro" id="IPR032675">
    <property type="entry name" value="LRR_dom_sf"/>
</dbReference>
<feature type="region of interest" description="Disordered" evidence="12">
    <location>
        <begin position="1309"/>
        <end position="1329"/>
    </location>
</feature>
<dbReference type="InterPro" id="IPR000832">
    <property type="entry name" value="GPCR_2_secretin-like"/>
</dbReference>
<feature type="chain" id="PRO_5044851222" description="G-protein coupled receptors family 2 profile 2 domain-containing protein" evidence="14">
    <location>
        <begin position="20"/>
        <end position="1613"/>
    </location>
</feature>
<feature type="compositionally biased region" description="Acidic residues" evidence="12">
    <location>
        <begin position="1520"/>
        <end position="1531"/>
    </location>
</feature>
<dbReference type="PROSITE" id="PS51450">
    <property type="entry name" value="LRR"/>
    <property type="match status" value="2"/>
</dbReference>
<dbReference type="InterPro" id="IPR003591">
    <property type="entry name" value="Leu-rich_rpt_typical-subtyp"/>
</dbReference>
<dbReference type="SUPFAM" id="SSF52058">
    <property type="entry name" value="L domain-like"/>
    <property type="match status" value="1"/>
</dbReference>
<dbReference type="InterPro" id="IPR000203">
    <property type="entry name" value="GPS"/>
</dbReference>
<evidence type="ECO:0000256" key="14">
    <source>
        <dbReference type="SAM" id="SignalP"/>
    </source>
</evidence>
<dbReference type="Pfam" id="PF00002">
    <property type="entry name" value="7tm_2"/>
    <property type="match status" value="1"/>
</dbReference>
<dbReference type="Proteomes" id="UP001627154">
    <property type="component" value="Unassembled WGS sequence"/>
</dbReference>
<dbReference type="InterPro" id="IPR003599">
    <property type="entry name" value="Ig_sub"/>
</dbReference>
<evidence type="ECO:0000256" key="7">
    <source>
        <dbReference type="ARBA" id="ARBA00022989"/>
    </source>
</evidence>
<dbReference type="InterPro" id="IPR001611">
    <property type="entry name" value="Leu-rich_rpt"/>
</dbReference>
<feature type="transmembrane region" description="Helical" evidence="13">
    <location>
        <begin position="820"/>
        <end position="839"/>
    </location>
</feature>
<dbReference type="PROSITE" id="PS50261">
    <property type="entry name" value="G_PROTEIN_RECEP_F2_4"/>
    <property type="match status" value="1"/>
</dbReference>
<keyword evidence="8 13" id="KW-0472">Membrane</keyword>
<dbReference type="InterPro" id="IPR057244">
    <property type="entry name" value="GAIN_B"/>
</dbReference>
<evidence type="ECO:0008006" key="20">
    <source>
        <dbReference type="Google" id="ProtNLM"/>
    </source>
</evidence>
<dbReference type="GO" id="GO:0071944">
    <property type="term" value="C:cell periphery"/>
    <property type="evidence" value="ECO:0007669"/>
    <property type="project" value="UniProtKB-ARBA"/>
</dbReference>
<evidence type="ECO:0000256" key="13">
    <source>
        <dbReference type="SAM" id="Phobius"/>
    </source>
</evidence>
<dbReference type="Gene3D" id="2.60.220.50">
    <property type="match status" value="1"/>
</dbReference>
<dbReference type="SUPFAM" id="SSF48726">
    <property type="entry name" value="Immunoglobulin"/>
    <property type="match status" value="1"/>
</dbReference>
<feature type="region of interest" description="Disordered" evidence="12">
    <location>
        <begin position="1437"/>
        <end position="1534"/>
    </location>
</feature>
<dbReference type="PANTHER" id="PTHR45930:SF4">
    <property type="entry name" value="ADHESION G PROTEIN-COUPLED RECEPTOR A3"/>
    <property type="match status" value="1"/>
</dbReference>
<keyword evidence="3" id="KW-0433">Leucine-rich repeat</keyword>
<dbReference type="InterPro" id="IPR036179">
    <property type="entry name" value="Ig-like_dom_sf"/>
</dbReference>
<feature type="transmembrane region" description="Helical" evidence="13">
    <location>
        <begin position="909"/>
        <end position="929"/>
    </location>
</feature>
<dbReference type="InterPro" id="IPR046338">
    <property type="entry name" value="GAIN_dom_sf"/>
</dbReference>
<keyword evidence="4 13" id="KW-0812">Transmembrane</keyword>
<evidence type="ECO:0000256" key="4">
    <source>
        <dbReference type="ARBA" id="ARBA00022692"/>
    </source>
</evidence>
<dbReference type="Pfam" id="PF01825">
    <property type="entry name" value="GPS"/>
    <property type="match status" value="1"/>
</dbReference>
<evidence type="ECO:0000256" key="1">
    <source>
        <dbReference type="ARBA" id="ARBA00004141"/>
    </source>
</evidence>
<evidence type="ECO:0000256" key="8">
    <source>
        <dbReference type="ARBA" id="ARBA00023136"/>
    </source>
</evidence>
<dbReference type="PROSITE" id="PS50221">
    <property type="entry name" value="GAIN_B"/>
    <property type="match status" value="1"/>
</dbReference>
<keyword evidence="6" id="KW-0677">Repeat</keyword>
<evidence type="ECO:0000259" key="17">
    <source>
        <dbReference type="PROSITE" id="PS50835"/>
    </source>
</evidence>
<dbReference type="SUPFAM" id="SSF81321">
    <property type="entry name" value="Family A G protein-coupled receptor-like"/>
    <property type="match status" value="1"/>
</dbReference>
<dbReference type="InterPro" id="IPR017981">
    <property type="entry name" value="GPCR_2-like_7TM"/>
</dbReference>
<evidence type="ECO:0000256" key="2">
    <source>
        <dbReference type="ARBA" id="ARBA00007343"/>
    </source>
</evidence>
<dbReference type="InterPro" id="IPR013783">
    <property type="entry name" value="Ig-like_fold"/>
</dbReference>
<evidence type="ECO:0000256" key="9">
    <source>
        <dbReference type="ARBA" id="ARBA00023157"/>
    </source>
</evidence>
<keyword evidence="7 13" id="KW-1133">Transmembrane helix</keyword>
<organism evidence="18 19">
    <name type="scientific">Trichogramma kaykai</name>
    <dbReference type="NCBI Taxonomy" id="54128"/>
    <lineage>
        <taxon>Eukaryota</taxon>
        <taxon>Metazoa</taxon>
        <taxon>Ecdysozoa</taxon>
        <taxon>Arthropoda</taxon>
        <taxon>Hexapoda</taxon>
        <taxon>Insecta</taxon>
        <taxon>Pterygota</taxon>
        <taxon>Neoptera</taxon>
        <taxon>Endopterygota</taxon>
        <taxon>Hymenoptera</taxon>
        <taxon>Apocrita</taxon>
        <taxon>Proctotrupomorpha</taxon>
        <taxon>Chalcidoidea</taxon>
        <taxon>Trichogrammatidae</taxon>
        <taxon>Trichogramma</taxon>
    </lineage>
</organism>
<dbReference type="Pfam" id="PF13855">
    <property type="entry name" value="LRR_8"/>
    <property type="match status" value="2"/>
</dbReference>
<feature type="transmembrane region" description="Helical" evidence="13">
    <location>
        <begin position="993"/>
        <end position="1013"/>
    </location>
</feature>
<feature type="domain" description="GAIN-B" evidence="15">
    <location>
        <begin position="573"/>
        <end position="737"/>
    </location>
</feature>
<evidence type="ECO:0000259" key="15">
    <source>
        <dbReference type="PROSITE" id="PS50221"/>
    </source>
</evidence>
<feature type="region of interest" description="Disordered" evidence="12">
    <location>
        <begin position="1208"/>
        <end position="1233"/>
    </location>
</feature>
<feature type="transmembrane region" description="Helical" evidence="13">
    <location>
        <begin position="1025"/>
        <end position="1049"/>
    </location>
</feature>
<dbReference type="Gene3D" id="3.80.10.10">
    <property type="entry name" value="Ribonuclease Inhibitor"/>
    <property type="match status" value="1"/>
</dbReference>
<dbReference type="SMART" id="SM00409">
    <property type="entry name" value="IG"/>
    <property type="match status" value="1"/>
</dbReference>
<feature type="compositionally biased region" description="Polar residues" evidence="12">
    <location>
        <begin position="1450"/>
        <end position="1468"/>
    </location>
</feature>
<feature type="domain" description="Ig-like" evidence="17">
    <location>
        <begin position="244"/>
        <end position="349"/>
    </location>
</feature>
<evidence type="ECO:0000256" key="5">
    <source>
        <dbReference type="ARBA" id="ARBA00022729"/>
    </source>
</evidence>
<dbReference type="Gene3D" id="2.60.40.10">
    <property type="entry name" value="Immunoglobulins"/>
    <property type="match status" value="1"/>
</dbReference>
<protein>
    <recommendedName>
        <fullName evidence="20">G-protein coupled receptors family 2 profile 2 domain-containing protein</fullName>
    </recommendedName>
</protein>